<evidence type="ECO:0000313" key="5">
    <source>
        <dbReference type="EMBL" id="MFA9478860.1"/>
    </source>
</evidence>
<accession>A0ABV4U5I3</accession>
<dbReference type="GO" id="GO:0016798">
    <property type="term" value="F:hydrolase activity, acting on glycosyl bonds"/>
    <property type="evidence" value="ECO:0007669"/>
    <property type="project" value="UniProtKB-KW"/>
</dbReference>
<dbReference type="EC" id="3.2.1.18" evidence="3"/>
<dbReference type="Gene3D" id="2.120.10.10">
    <property type="match status" value="1"/>
</dbReference>
<evidence type="ECO:0000256" key="1">
    <source>
        <dbReference type="ARBA" id="ARBA00000427"/>
    </source>
</evidence>
<reference evidence="5 6" key="1">
    <citation type="submission" date="2024-08" db="EMBL/GenBank/DDBJ databases">
        <title>Whole-genome sequencing of halo(alkali)philic microorganisms from hypersaline lakes.</title>
        <authorList>
            <person name="Sorokin D.Y."/>
            <person name="Merkel A.Y."/>
            <person name="Messina E."/>
            <person name="Yakimov M."/>
        </authorList>
    </citation>
    <scope>NUCLEOTIDE SEQUENCE [LARGE SCALE GENOMIC DNA]</scope>
    <source>
        <strain evidence="5 6">AB-hyl4</strain>
    </source>
</reference>
<keyword evidence="5" id="KW-0378">Hydrolase</keyword>
<dbReference type="PANTHER" id="PTHR10628:SF30">
    <property type="entry name" value="EXO-ALPHA-SIALIDASE"/>
    <property type="match status" value="1"/>
</dbReference>
<keyword evidence="6" id="KW-1185">Reference proteome</keyword>
<dbReference type="SUPFAM" id="SSF50939">
    <property type="entry name" value="Sialidases"/>
    <property type="match status" value="1"/>
</dbReference>
<dbReference type="InterPro" id="IPR011040">
    <property type="entry name" value="Sialidase"/>
</dbReference>
<sequence>MVTDHQVDLAPTECIVAYEAPGEYASFPQLVRTDQSLVIVFQMQLLEGLKEKDLHPHHQPVCQLRYLESRDDGRTWSAHKTCPALGKVLDISYGSAPRTDGGTVSLTFSQDRPMKAIIEHGRIGTRPYHVKNADPSQQHPIDDLGPYDHALPFGMTRLPSGDIVAACYMLRDKAKPPGQSGTVMFLTSQDQGVTWRYLSGIQNNNLFTFSETAILPVANGELLAVLRTDWGDTPAEQRPEDASRGYGYFLYQSRSSDGGRQWSKPEQLPIWGHPPHLLRLQSGNILMVYGHRREPYSIRAVLSRDDGKSWDMSTLRTLRTFCPGHYDLGYPVATQVSDGAIICAYYGYSNDDMSLYSPHSIYVNRFTESWLLP</sequence>
<dbReference type="Proteomes" id="UP001575105">
    <property type="component" value="Unassembled WGS sequence"/>
</dbReference>
<proteinExistence type="inferred from homology"/>
<comment type="caution">
    <text evidence="5">The sequence shown here is derived from an EMBL/GenBank/DDBJ whole genome shotgun (WGS) entry which is preliminary data.</text>
</comment>
<evidence type="ECO:0000256" key="2">
    <source>
        <dbReference type="ARBA" id="ARBA00009348"/>
    </source>
</evidence>
<dbReference type="EMBL" id="JBGUBD010000006">
    <property type="protein sequence ID" value="MFA9478860.1"/>
    <property type="molecule type" value="Genomic_DNA"/>
</dbReference>
<gene>
    <name evidence="5" type="ORF">ACERK3_11200</name>
</gene>
<name>A0ABV4U5I3_9BACT</name>
<evidence type="ECO:0000256" key="3">
    <source>
        <dbReference type="ARBA" id="ARBA00012733"/>
    </source>
</evidence>
<organism evidence="5 6">
    <name type="scientific">Natronomicrosphaera hydrolytica</name>
    <dbReference type="NCBI Taxonomy" id="3242702"/>
    <lineage>
        <taxon>Bacteria</taxon>
        <taxon>Pseudomonadati</taxon>
        <taxon>Planctomycetota</taxon>
        <taxon>Phycisphaerae</taxon>
        <taxon>Phycisphaerales</taxon>
        <taxon>Phycisphaeraceae</taxon>
        <taxon>Natronomicrosphaera</taxon>
    </lineage>
</organism>
<evidence type="ECO:0000313" key="6">
    <source>
        <dbReference type="Proteomes" id="UP001575105"/>
    </source>
</evidence>
<keyword evidence="5" id="KW-0326">Glycosidase</keyword>
<dbReference type="CDD" id="cd15482">
    <property type="entry name" value="Sialidase_non-viral"/>
    <property type="match status" value="1"/>
</dbReference>
<dbReference type="RefSeq" id="WP_425345785.1">
    <property type="nucleotide sequence ID" value="NZ_JBGUBD010000006.1"/>
</dbReference>
<feature type="domain" description="Sialidase" evidence="4">
    <location>
        <begin position="158"/>
        <end position="341"/>
    </location>
</feature>
<dbReference type="InterPro" id="IPR026856">
    <property type="entry name" value="Sialidase_fam"/>
</dbReference>
<dbReference type="Pfam" id="PF13088">
    <property type="entry name" value="BNR_2"/>
    <property type="match status" value="1"/>
</dbReference>
<evidence type="ECO:0000259" key="4">
    <source>
        <dbReference type="Pfam" id="PF13088"/>
    </source>
</evidence>
<comment type="similarity">
    <text evidence="2">Belongs to the glycosyl hydrolase 33 family.</text>
</comment>
<dbReference type="PANTHER" id="PTHR10628">
    <property type="entry name" value="SIALIDASE"/>
    <property type="match status" value="1"/>
</dbReference>
<protein>
    <recommendedName>
        <fullName evidence="3">exo-alpha-sialidase</fullName>
        <ecNumber evidence="3">3.2.1.18</ecNumber>
    </recommendedName>
</protein>
<comment type="catalytic activity">
    <reaction evidence="1">
        <text>Hydrolysis of alpha-(2-&gt;3)-, alpha-(2-&gt;6)-, alpha-(2-&gt;8)- glycosidic linkages of terminal sialic acid residues in oligosaccharides, glycoproteins, glycolipids, colominic acid and synthetic substrates.</text>
        <dbReference type="EC" id="3.2.1.18"/>
    </reaction>
</comment>
<dbReference type="InterPro" id="IPR036278">
    <property type="entry name" value="Sialidase_sf"/>
</dbReference>